<dbReference type="PROSITE" id="PS51257">
    <property type="entry name" value="PROKAR_LIPOPROTEIN"/>
    <property type="match status" value="1"/>
</dbReference>
<evidence type="ECO:0000313" key="2">
    <source>
        <dbReference type="EMBL" id="MDC0674936.1"/>
    </source>
</evidence>
<reference evidence="2 3" key="1">
    <citation type="submission" date="2022-11" db="EMBL/GenBank/DDBJ databases">
        <title>Minimal conservation of predation-associated metabolite biosynthetic gene clusters underscores biosynthetic potential of Myxococcota including descriptions for ten novel species: Archangium lansinium sp. nov., Myxococcus landrumus sp. nov., Nannocystis bai.</title>
        <authorList>
            <person name="Ahearne A."/>
            <person name="Stevens C."/>
            <person name="Dowd S."/>
        </authorList>
    </citation>
    <scope>NUCLEOTIDE SEQUENCE [LARGE SCALE GENOMIC DNA]</scope>
    <source>
        <strain evidence="2 3">NCELM</strain>
    </source>
</reference>
<dbReference type="EMBL" id="JAQNDN010000027">
    <property type="protein sequence ID" value="MDC0674936.1"/>
    <property type="molecule type" value="Genomic_DNA"/>
</dbReference>
<keyword evidence="3" id="KW-1185">Reference proteome</keyword>
<dbReference type="Proteomes" id="UP001217838">
    <property type="component" value="Unassembled WGS sequence"/>
</dbReference>
<dbReference type="GO" id="GO:0016787">
    <property type="term" value="F:hydrolase activity"/>
    <property type="evidence" value="ECO:0007669"/>
    <property type="project" value="UniProtKB-KW"/>
</dbReference>
<dbReference type="InterPro" id="IPR001314">
    <property type="entry name" value="Peptidase_S1A"/>
</dbReference>
<dbReference type="Gene3D" id="2.40.10.10">
    <property type="entry name" value="Trypsin-like serine proteases"/>
    <property type="match status" value="1"/>
</dbReference>
<dbReference type="PANTHER" id="PTHR24260:SF136">
    <property type="entry name" value="GH08193P-RELATED"/>
    <property type="match status" value="1"/>
</dbReference>
<name>A0ABT5BLA4_9BACT</name>
<organism evidence="2 3">
    <name type="scientific">Nannocystis radixulma</name>
    <dbReference type="NCBI Taxonomy" id="2995305"/>
    <lineage>
        <taxon>Bacteria</taxon>
        <taxon>Pseudomonadati</taxon>
        <taxon>Myxococcota</taxon>
        <taxon>Polyangia</taxon>
        <taxon>Nannocystales</taxon>
        <taxon>Nannocystaceae</taxon>
        <taxon>Nannocystis</taxon>
    </lineage>
</organism>
<proteinExistence type="predicted"/>
<dbReference type="InterPro" id="IPR009003">
    <property type="entry name" value="Peptidase_S1_PA"/>
</dbReference>
<sequence length="480" mass="50501">MDYARISSTVLSALTLTTFAGGIACDVEPDATFEQTELPDGDAPLDRSPGGSYCRGCITDFRITPSETPGKADLDLCVDLSVKLVTTVSTLPATTSDAAWINYGPWSVWNRDDAGNVCNDCKLHLQGAVAGRRAVYRISGLSQTLANSLQRMNMVRVGTGALYPGVLEDYPSVSISDAPGWDCSAVETKQGNDVGSVGDQEIQPGDPIAAASAHIAYDWPSGGVRSCSGVLVSPRHVLTAAHCFHSEVDVKHLQVNVGAREPVLQPAHQAFAVEGLHIHPSWNSSKPAHSFDLAIVELVEPADVDPAPLAAFNPSKECGDEADAYGFGVGRVGAGEFDWGLLRRVGLTGQGDLCVDPAGELCTDPDNHLAFIPPDGLDADAHGLCHGDSGGPVVAQCGSQKFVIGISAARVLGVDEGETTDETPLEPLGAAFAFTQHNVCGRDDAVGFVATRIDSPDVQTWIADIISPDVYEIPVPLSQY</sequence>
<dbReference type="InterPro" id="IPR043504">
    <property type="entry name" value="Peptidase_S1_PA_chymotrypsin"/>
</dbReference>
<protein>
    <submittedName>
        <fullName evidence="2">Trypsin-like serine protease</fullName>
        <ecNumber evidence="2">3.4.21.-</ecNumber>
    </submittedName>
</protein>
<dbReference type="SMART" id="SM00020">
    <property type="entry name" value="Tryp_SPc"/>
    <property type="match status" value="1"/>
</dbReference>
<dbReference type="PROSITE" id="PS00134">
    <property type="entry name" value="TRYPSIN_HIS"/>
    <property type="match status" value="1"/>
</dbReference>
<gene>
    <name evidence="2" type="ORF">POL58_44730</name>
</gene>
<dbReference type="RefSeq" id="WP_272009569.1">
    <property type="nucleotide sequence ID" value="NZ_JAQNDN010000027.1"/>
</dbReference>
<evidence type="ECO:0000313" key="3">
    <source>
        <dbReference type="Proteomes" id="UP001217838"/>
    </source>
</evidence>
<comment type="caution">
    <text evidence="2">The sequence shown here is derived from an EMBL/GenBank/DDBJ whole genome shotgun (WGS) entry which is preliminary data.</text>
</comment>
<evidence type="ECO:0000259" key="1">
    <source>
        <dbReference type="PROSITE" id="PS50240"/>
    </source>
</evidence>
<feature type="domain" description="Peptidase S1" evidence="1">
    <location>
        <begin position="196"/>
        <end position="467"/>
    </location>
</feature>
<dbReference type="PRINTS" id="PR00722">
    <property type="entry name" value="CHYMOTRYPSIN"/>
</dbReference>
<dbReference type="EC" id="3.4.21.-" evidence="2"/>
<dbReference type="InterPro" id="IPR018114">
    <property type="entry name" value="TRYPSIN_HIS"/>
</dbReference>
<dbReference type="Pfam" id="PF00089">
    <property type="entry name" value="Trypsin"/>
    <property type="match status" value="1"/>
</dbReference>
<accession>A0ABT5BLA4</accession>
<keyword evidence="2" id="KW-0378">Hydrolase</keyword>
<dbReference type="InterPro" id="IPR001254">
    <property type="entry name" value="Trypsin_dom"/>
</dbReference>
<dbReference type="PANTHER" id="PTHR24260">
    <property type="match status" value="1"/>
</dbReference>
<dbReference type="SUPFAM" id="SSF50494">
    <property type="entry name" value="Trypsin-like serine proteases"/>
    <property type="match status" value="1"/>
</dbReference>
<dbReference type="InterPro" id="IPR051333">
    <property type="entry name" value="CLIP_Serine_Protease"/>
</dbReference>
<dbReference type="PROSITE" id="PS50240">
    <property type="entry name" value="TRYPSIN_DOM"/>
    <property type="match status" value="1"/>
</dbReference>